<feature type="transmembrane region" description="Helical" evidence="8">
    <location>
        <begin position="117"/>
        <end position="134"/>
    </location>
</feature>
<dbReference type="EMBL" id="JXRQ01000029">
    <property type="protein sequence ID" value="KIL43438.1"/>
    <property type="molecule type" value="Genomic_DNA"/>
</dbReference>
<comment type="caution">
    <text evidence="9">The sequence shown here is derived from an EMBL/GenBank/DDBJ whole genome shotgun (WGS) entry which is preliminary data.</text>
</comment>
<dbReference type="Proteomes" id="UP000031950">
    <property type="component" value="Unassembled WGS sequence"/>
</dbReference>
<dbReference type="Pfam" id="PF03845">
    <property type="entry name" value="Spore_permease"/>
    <property type="match status" value="1"/>
</dbReference>
<evidence type="ECO:0000256" key="2">
    <source>
        <dbReference type="ARBA" id="ARBA00007998"/>
    </source>
</evidence>
<feature type="transmembrane region" description="Helical" evidence="8">
    <location>
        <begin position="245"/>
        <end position="263"/>
    </location>
</feature>
<evidence type="ECO:0000256" key="7">
    <source>
        <dbReference type="ARBA" id="ARBA00023136"/>
    </source>
</evidence>
<dbReference type="AlphaFoldDB" id="A0A0C2VHH4"/>
<accession>A0A0C2VHH4</accession>
<dbReference type="NCBIfam" id="TIGR00912">
    <property type="entry name" value="2A0309"/>
    <property type="match status" value="1"/>
</dbReference>
<keyword evidence="5 8" id="KW-0812">Transmembrane</keyword>
<gene>
    <name evidence="9" type="ORF">KP77_31440</name>
</gene>
<feature type="transmembrane region" description="Helical" evidence="8">
    <location>
        <begin position="41"/>
        <end position="63"/>
    </location>
</feature>
<keyword evidence="3" id="KW-0813">Transport</keyword>
<dbReference type="PANTHER" id="PTHR34975">
    <property type="entry name" value="SPORE GERMINATION PROTEIN A2"/>
    <property type="match status" value="1"/>
</dbReference>
<feature type="transmembrane region" description="Helical" evidence="8">
    <location>
        <begin position="302"/>
        <end position="320"/>
    </location>
</feature>
<feature type="transmembrane region" description="Helical" evidence="8">
    <location>
        <begin position="146"/>
        <end position="165"/>
    </location>
</feature>
<proteinExistence type="inferred from homology"/>
<sequence>MQIKNEVTGWQLFYLVVQTQVGIGVLSMQKDISIVSRNDAWISLAIGGILIQLLLLVFLWLLLRAGEVDYFILLEKAFGQIIGKLLAACYLAYFIYILLVSNLSFIKVISEWIYMDTPRWILMLLFLIPAVYCASGKVVHIARFSMLVSIILPVLVMLLIPVYSTPNYTHFFPIGSEGAGQILKGLEATLLAYIGFESFLYFSKYVRSNREKELKKAAFSTLFVTVFYLFLLISTQVYFHIEELVIVPYAVLYILKSLSFVIVDRIDLIFLSLWIVIVLTSFVNFLFIASNESKNLFNLKSHKRPIIFIVFAVFVTSLFIKEKQEIIGVQTALPAVAIIFTVILPLGTLCFYLLFRKEKEI</sequence>
<name>A0A0C2VHH4_9BACL</name>
<evidence type="ECO:0000313" key="9">
    <source>
        <dbReference type="EMBL" id="KIL43438.1"/>
    </source>
</evidence>
<protein>
    <recommendedName>
        <fullName evidence="11">Spore germination protein (Amino acid permease)</fullName>
    </recommendedName>
</protein>
<reference evidence="9 10" key="1">
    <citation type="submission" date="2015-01" db="EMBL/GenBank/DDBJ databases">
        <title>Genome sequence of Jeotgalibacillus alimentarius.</title>
        <authorList>
            <person name="Goh K.M."/>
            <person name="Chan K.-G."/>
            <person name="Yaakop A.S."/>
            <person name="Ee R."/>
            <person name="Gan H.M."/>
            <person name="Chan C.S."/>
        </authorList>
    </citation>
    <scope>NUCLEOTIDE SEQUENCE [LARGE SCALE GENOMIC DNA]</scope>
    <source>
        <strain evidence="9 10">YKJ-13</strain>
    </source>
</reference>
<dbReference type="InterPro" id="IPR004761">
    <property type="entry name" value="Spore_GerAB"/>
</dbReference>
<evidence type="ECO:0000256" key="1">
    <source>
        <dbReference type="ARBA" id="ARBA00004141"/>
    </source>
</evidence>
<dbReference type="GO" id="GO:0016020">
    <property type="term" value="C:membrane"/>
    <property type="evidence" value="ECO:0007669"/>
    <property type="project" value="UniProtKB-SubCell"/>
</dbReference>
<comment type="similarity">
    <text evidence="2">Belongs to the amino acid-polyamine-organocation (APC) superfamily. Spore germination protein (SGP) (TC 2.A.3.9) family.</text>
</comment>
<feature type="transmembrane region" description="Helical" evidence="8">
    <location>
        <begin position="12"/>
        <end position="29"/>
    </location>
</feature>
<feature type="transmembrane region" description="Helical" evidence="8">
    <location>
        <begin position="218"/>
        <end position="239"/>
    </location>
</feature>
<evidence type="ECO:0000256" key="5">
    <source>
        <dbReference type="ARBA" id="ARBA00022692"/>
    </source>
</evidence>
<dbReference type="PANTHER" id="PTHR34975:SF2">
    <property type="entry name" value="SPORE GERMINATION PROTEIN A2"/>
    <property type="match status" value="1"/>
</dbReference>
<feature type="transmembrane region" description="Helical" evidence="8">
    <location>
        <begin position="332"/>
        <end position="355"/>
    </location>
</feature>
<keyword evidence="6 8" id="KW-1133">Transmembrane helix</keyword>
<evidence type="ECO:0000256" key="6">
    <source>
        <dbReference type="ARBA" id="ARBA00022989"/>
    </source>
</evidence>
<dbReference type="STRING" id="135826.KP77_31440"/>
<feature type="transmembrane region" description="Helical" evidence="8">
    <location>
        <begin position="270"/>
        <end position="290"/>
    </location>
</feature>
<evidence type="ECO:0000313" key="10">
    <source>
        <dbReference type="Proteomes" id="UP000031950"/>
    </source>
</evidence>
<dbReference type="Gene3D" id="1.20.1740.10">
    <property type="entry name" value="Amino acid/polyamine transporter I"/>
    <property type="match status" value="1"/>
</dbReference>
<comment type="subcellular location">
    <subcellularLocation>
        <location evidence="1">Membrane</location>
        <topology evidence="1">Multi-pass membrane protein</topology>
    </subcellularLocation>
</comment>
<dbReference type="PATRIC" id="fig|135826.4.peg.3124"/>
<evidence type="ECO:0000256" key="3">
    <source>
        <dbReference type="ARBA" id="ARBA00022448"/>
    </source>
</evidence>
<feature type="transmembrane region" description="Helical" evidence="8">
    <location>
        <begin position="84"/>
        <end position="105"/>
    </location>
</feature>
<dbReference type="GO" id="GO:0009847">
    <property type="term" value="P:spore germination"/>
    <property type="evidence" value="ECO:0007669"/>
    <property type="project" value="InterPro"/>
</dbReference>
<keyword evidence="7 8" id="KW-0472">Membrane</keyword>
<keyword evidence="4" id="KW-0309">Germination</keyword>
<evidence type="ECO:0000256" key="8">
    <source>
        <dbReference type="SAM" id="Phobius"/>
    </source>
</evidence>
<evidence type="ECO:0008006" key="11">
    <source>
        <dbReference type="Google" id="ProtNLM"/>
    </source>
</evidence>
<dbReference type="OrthoDB" id="2446105at2"/>
<dbReference type="RefSeq" id="WP_041123651.1">
    <property type="nucleotide sequence ID" value="NZ_JXRQ01000029.1"/>
</dbReference>
<keyword evidence="10" id="KW-1185">Reference proteome</keyword>
<organism evidence="9 10">
    <name type="scientific">Jeotgalibacillus alimentarius</name>
    <dbReference type="NCBI Taxonomy" id="135826"/>
    <lineage>
        <taxon>Bacteria</taxon>
        <taxon>Bacillati</taxon>
        <taxon>Bacillota</taxon>
        <taxon>Bacilli</taxon>
        <taxon>Bacillales</taxon>
        <taxon>Caryophanaceae</taxon>
        <taxon>Jeotgalibacillus</taxon>
    </lineage>
</organism>
<evidence type="ECO:0000256" key="4">
    <source>
        <dbReference type="ARBA" id="ARBA00022544"/>
    </source>
</evidence>